<dbReference type="PANTHER" id="PTHR43214:SF24">
    <property type="entry name" value="TRANSCRIPTIONAL REGULATORY PROTEIN NARL-RELATED"/>
    <property type="match status" value="1"/>
</dbReference>
<feature type="modified residue" description="4-aspartylphosphate" evidence="5">
    <location>
        <position position="70"/>
    </location>
</feature>
<dbReference type="Proteomes" id="UP000245639">
    <property type="component" value="Unassembled WGS sequence"/>
</dbReference>
<keyword evidence="3" id="KW-0238">DNA-binding</keyword>
<evidence type="ECO:0000256" key="3">
    <source>
        <dbReference type="ARBA" id="ARBA00023125"/>
    </source>
</evidence>
<dbReference type="SUPFAM" id="SSF46894">
    <property type="entry name" value="C-terminal effector domain of the bipartite response regulators"/>
    <property type="match status" value="1"/>
</dbReference>
<dbReference type="EMBL" id="QEKW01000010">
    <property type="protein sequence ID" value="PVZ07850.1"/>
    <property type="molecule type" value="Genomic_DNA"/>
</dbReference>
<accession>A0A2U1F7A5</accession>
<keyword evidence="1 5" id="KW-0597">Phosphoprotein</keyword>
<dbReference type="SUPFAM" id="SSF52172">
    <property type="entry name" value="CheY-like"/>
    <property type="match status" value="1"/>
</dbReference>
<dbReference type="PRINTS" id="PR00038">
    <property type="entry name" value="HTHLUXR"/>
</dbReference>
<dbReference type="InterPro" id="IPR058245">
    <property type="entry name" value="NreC/VraR/RcsB-like_REC"/>
</dbReference>
<dbReference type="AlphaFoldDB" id="A0A2U1F7A5"/>
<evidence type="ECO:0000256" key="4">
    <source>
        <dbReference type="ARBA" id="ARBA00023163"/>
    </source>
</evidence>
<name>A0A2U1F7A5_9PSEU</name>
<dbReference type="InterPro" id="IPR011006">
    <property type="entry name" value="CheY-like_superfamily"/>
</dbReference>
<dbReference type="PROSITE" id="PS50110">
    <property type="entry name" value="RESPONSE_REGULATORY"/>
    <property type="match status" value="1"/>
</dbReference>
<dbReference type="GO" id="GO:0003677">
    <property type="term" value="F:DNA binding"/>
    <property type="evidence" value="ECO:0007669"/>
    <property type="project" value="UniProtKB-KW"/>
</dbReference>
<keyword evidence="4" id="KW-0804">Transcription</keyword>
<dbReference type="PANTHER" id="PTHR43214">
    <property type="entry name" value="TWO-COMPONENT RESPONSE REGULATOR"/>
    <property type="match status" value="1"/>
</dbReference>
<keyword evidence="9" id="KW-1185">Reference proteome</keyword>
<dbReference type="InterPro" id="IPR000792">
    <property type="entry name" value="Tscrpt_reg_LuxR_C"/>
</dbReference>
<keyword evidence="2" id="KW-0805">Transcription regulation</keyword>
<evidence type="ECO:0000256" key="2">
    <source>
        <dbReference type="ARBA" id="ARBA00023015"/>
    </source>
</evidence>
<dbReference type="GO" id="GO:0000160">
    <property type="term" value="P:phosphorelay signal transduction system"/>
    <property type="evidence" value="ECO:0007669"/>
    <property type="project" value="InterPro"/>
</dbReference>
<evidence type="ECO:0000259" key="7">
    <source>
        <dbReference type="PROSITE" id="PS50110"/>
    </source>
</evidence>
<dbReference type="Pfam" id="PF00072">
    <property type="entry name" value="Response_reg"/>
    <property type="match status" value="1"/>
</dbReference>
<dbReference type="PROSITE" id="PS50043">
    <property type="entry name" value="HTH_LUXR_2"/>
    <property type="match status" value="1"/>
</dbReference>
<evidence type="ECO:0000313" key="8">
    <source>
        <dbReference type="EMBL" id="PVZ07850.1"/>
    </source>
</evidence>
<evidence type="ECO:0000256" key="5">
    <source>
        <dbReference type="PROSITE-ProRule" id="PRU00169"/>
    </source>
</evidence>
<comment type="caution">
    <text evidence="8">The sequence shown here is derived from an EMBL/GenBank/DDBJ whole genome shotgun (WGS) entry which is preliminary data.</text>
</comment>
<dbReference type="InterPro" id="IPR001789">
    <property type="entry name" value="Sig_transdc_resp-reg_receiver"/>
</dbReference>
<reference evidence="8 9" key="1">
    <citation type="submission" date="2018-04" db="EMBL/GenBank/DDBJ databases">
        <title>Genomic Encyclopedia of Type Strains, Phase IV (KMG-IV): sequencing the most valuable type-strain genomes for metagenomic binning, comparative biology and taxonomic classification.</title>
        <authorList>
            <person name="Goeker M."/>
        </authorList>
    </citation>
    <scope>NUCLEOTIDE SEQUENCE [LARGE SCALE GENOMIC DNA]</scope>
    <source>
        <strain evidence="8 9">DSM 45771</strain>
    </source>
</reference>
<proteinExistence type="predicted"/>
<evidence type="ECO:0000259" key="6">
    <source>
        <dbReference type="PROSITE" id="PS50043"/>
    </source>
</evidence>
<dbReference type="CDD" id="cd17535">
    <property type="entry name" value="REC_NarL-like"/>
    <property type="match status" value="1"/>
</dbReference>
<dbReference type="CDD" id="cd06170">
    <property type="entry name" value="LuxR_C_like"/>
    <property type="match status" value="1"/>
</dbReference>
<dbReference type="InterPro" id="IPR016032">
    <property type="entry name" value="Sig_transdc_resp-reg_C-effctor"/>
</dbReference>
<dbReference type="InterPro" id="IPR039420">
    <property type="entry name" value="WalR-like"/>
</dbReference>
<dbReference type="Gene3D" id="3.40.50.2300">
    <property type="match status" value="1"/>
</dbReference>
<dbReference type="SMART" id="SM00421">
    <property type="entry name" value="HTH_LUXR"/>
    <property type="match status" value="1"/>
</dbReference>
<gene>
    <name evidence="8" type="ORF">C8D89_1103</name>
</gene>
<dbReference type="Pfam" id="PF00196">
    <property type="entry name" value="GerE"/>
    <property type="match status" value="1"/>
</dbReference>
<feature type="domain" description="Response regulatory" evidence="7">
    <location>
        <begin position="20"/>
        <end position="140"/>
    </location>
</feature>
<feature type="domain" description="HTH luxR-type" evidence="6">
    <location>
        <begin position="162"/>
        <end position="227"/>
    </location>
</feature>
<sequence length="237" mass="26293">MAGAGAARRNLVPREEPRLRVALIEDAALFREGVASLLTGAGVDVVAQADNARGVTNLVRDTNPDLVIMDIRLPPKYQDEGLMAGLALRQARPSQALLFLSQYVESGYAVELLQDDPRALGYLLKQRVTNLNALMDAVRRVAAGGTVIDPEVATVLVGRRRRNNPLDRLTAREHEVLQLMAEGRSNQGIVDRLYLSPKTVETHVRCILRKLDISDEPDDHRRILAVLTYLRNLDHQP</sequence>
<evidence type="ECO:0000256" key="1">
    <source>
        <dbReference type="ARBA" id="ARBA00022553"/>
    </source>
</evidence>
<protein>
    <submittedName>
        <fullName evidence="8">LuxR family two component transcriptional regulator</fullName>
    </submittedName>
</protein>
<evidence type="ECO:0000313" key="9">
    <source>
        <dbReference type="Proteomes" id="UP000245639"/>
    </source>
</evidence>
<dbReference type="SMART" id="SM00448">
    <property type="entry name" value="REC"/>
    <property type="match status" value="1"/>
</dbReference>
<organism evidence="8 9">
    <name type="scientific">Actinomycetospora cinnamomea</name>
    <dbReference type="NCBI Taxonomy" id="663609"/>
    <lineage>
        <taxon>Bacteria</taxon>
        <taxon>Bacillati</taxon>
        <taxon>Actinomycetota</taxon>
        <taxon>Actinomycetes</taxon>
        <taxon>Pseudonocardiales</taxon>
        <taxon>Pseudonocardiaceae</taxon>
        <taxon>Actinomycetospora</taxon>
    </lineage>
</organism>
<dbReference type="GO" id="GO:0006355">
    <property type="term" value="P:regulation of DNA-templated transcription"/>
    <property type="evidence" value="ECO:0007669"/>
    <property type="project" value="InterPro"/>
</dbReference>